<dbReference type="InterPro" id="IPR048667">
    <property type="entry name" value="Imm5-like"/>
</dbReference>
<accession>A0AA41QYR2</accession>
<keyword evidence="3" id="KW-1185">Reference proteome</keyword>
<dbReference type="AlphaFoldDB" id="A0AA41QYR2"/>
<evidence type="ECO:0000313" key="3">
    <source>
        <dbReference type="Proteomes" id="UP001165341"/>
    </source>
</evidence>
<dbReference type="Pfam" id="PF21805">
    <property type="entry name" value="Imm5_like"/>
    <property type="match status" value="1"/>
</dbReference>
<organism evidence="2 3">
    <name type="scientific">Cryobacterium zhongshanensis</name>
    <dbReference type="NCBI Taxonomy" id="2928153"/>
    <lineage>
        <taxon>Bacteria</taxon>
        <taxon>Bacillati</taxon>
        <taxon>Actinomycetota</taxon>
        <taxon>Actinomycetes</taxon>
        <taxon>Micrococcales</taxon>
        <taxon>Microbacteriaceae</taxon>
        <taxon>Cryobacterium</taxon>
    </lineage>
</organism>
<name>A0AA41QYR2_9MICO</name>
<evidence type="ECO:0000313" key="2">
    <source>
        <dbReference type="EMBL" id="MCI4658903.1"/>
    </source>
</evidence>
<feature type="domain" description="Imm-5-like" evidence="1">
    <location>
        <begin position="6"/>
        <end position="132"/>
    </location>
</feature>
<comment type="caution">
    <text evidence="2">The sequence shown here is derived from an EMBL/GenBank/DDBJ whole genome shotgun (WGS) entry which is preliminary data.</text>
</comment>
<evidence type="ECO:0000259" key="1">
    <source>
        <dbReference type="Pfam" id="PF21805"/>
    </source>
</evidence>
<proteinExistence type="predicted"/>
<dbReference type="EMBL" id="JALGAR010000003">
    <property type="protein sequence ID" value="MCI4658903.1"/>
    <property type="molecule type" value="Genomic_DNA"/>
</dbReference>
<protein>
    <recommendedName>
        <fullName evidence="1">Imm-5-like domain-containing protein</fullName>
    </recommendedName>
</protein>
<reference evidence="2" key="1">
    <citation type="submission" date="2022-03" db="EMBL/GenBank/DDBJ databases">
        <title>Cryobacterium sp. nov. strain ZS14-85, isolated from Antarctic soil.</title>
        <authorList>
            <person name="Li J."/>
            <person name="Niu G."/>
        </authorList>
    </citation>
    <scope>NUCLEOTIDE SEQUENCE</scope>
    <source>
        <strain evidence="2">ZS14-85</strain>
    </source>
</reference>
<dbReference type="RefSeq" id="WP_243012529.1">
    <property type="nucleotide sequence ID" value="NZ_JALGAR010000003.1"/>
</dbReference>
<sequence length="173" mass="17768">MASPQSLSEHDRREVAAWAADCAERVLPLFEAEAPDDERSRDAIARARAFALGELDVAGEIRRRFVASRASHSVSSPAAKAAAWAAGQAAAVAHMGAHALGAAGYSAKAAALAAPDDGGSNEIAWQLEHMTEPVRSALRLLPLLGTDTSGPLGAGLLASGILGENIRAIQAAL</sequence>
<dbReference type="Proteomes" id="UP001165341">
    <property type="component" value="Unassembled WGS sequence"/>
</dbReference>
<gene>
    <name evidence="2" type="ORF">MQH31_13910</name>
</gene>